<dbReference type="SUPFAM" id="SSF48179">
    <property type="entry name" value="6-phosphogluconate dehydrogenase C-terminal domain-like"/>
    <property type="match status" value="1"/>
</dbReference>
<dbReference type="SUPFAM" id="SSF51735">
    <property type="entry name" value="NAD(P)-binding Rossmann-fold domains"/>
    <property type="match status" value="1"/>
</dbReference>
<feature type="binding site" evidence="5">
    <location>
        <position position="274"/>
    </location>
    <ligand>
        <name>NAD(+)</name>
        <dbReference type="ChEBI" id="CHEBI:57540"/>
    </ligand>
</feature>
<dbReference type="AlphaFoldDB" id="A0A1L8RHX5"/>
<dbReference type="Pfam" id="PF02737">
    <property type="entry name" value="3HCDH_N"/>
    <property type="match status" value="1"/>
</dbReference>
<dbReference type="Gene3D" id="1.10.1040.10">
    <property type="entry name" value="N-(1-d-carboxylethyl)-l-norvaline Dehydrogenase, domain 2"/>
    <property type="match status" value="1"/>
</dbReference>
<proteinExistence type="inferred from homology"/>
<comment type="caution">
    <text evidence="8">The sequence shown here is derived from an EMBL/GenBank/DDBJ whole genome shotgun (WGS) entry which is preliminary data.</text>
</comment>
<dbReference type="InterPro" id="IPR013328">
    <property type="entry name" value="6PGD_dom2"/>
</dbReference>
<evidence type="ECO:0000256" key="5">
    <source>
        <dbReference type="PIRSR" id="PIRSR000105-2"/>
    </source>
</evidence>
<feature type="binding site" evidence="5">
    <location>
        <begin position="10"/>
        <end position="15"/>
    </location>
    <ligand>
        <name>NAD(+)</name>
        <dbReference type="ChEBI" id="CHEBI:57540"/>
    </ligand>
</feature>
<comment type="similarity">
    <text evidence="2">Belongs to the 3-hydroxyacyl-CoA dehydrogenase family.</text>
</comment>
<dbReference type="GO" id="GO:0006631">
    <property type="term" value="P:fatty acid metabolic process"/>
    <property type="evidence" value="ECO:0007669"/>
    <property type="project" value="InterPro"/>
</dbReference>
<protein>
    <submittedName>
        <fullName evidence="8">3-hydroxybutyryl-CoA dehydrogenase</fullName>
    </submittedName>
</protein>
<dbReference type="InterPro" id="IPR006108">
    <property type="entry name" value="3HC_DH_C"/>
</dbReference>
<dbReference type="Gene3D" id="3.40.50.720">
    <property type="entry name" value="NAD(P)-binding Rossmann-like Domain"/>
    <property type="match status" value="1"/>
</dbReference>
<comment type="pathway">
    <text evidence="1">Lipid metabolism; butanoate metabolism.</text>
</comment>
<dbReference type="NCBIfam" id="NF004474">
    <property type="entry name" value="PRK05808.1"/>
    <property type="match status" value="1"/>
</dbReference>
<evidence type="ECO:0000259" key="7">
    <source>
        <dbReference type="Pfam" id="PF02737"/>
    </source>
</evidence>
<dbReference type="FunFam" id="3.40.50.720:FF:000009">
    <property type="entry name" value="Fatty oxidation complex, alpha subunit"/>
    <property type="match status" value="1"/>
</dbReference>
<dbReference type="InterPro" id="IPR006176">
    <property type="entry name" value="3-OHacyl-CoA_DH_NAD-bd"/>
</dbReference>
<dbReference type="GO" id="GO:0070403">
    <property type="term" value="F:NAD+ binding"/>
    <property type="evidence" value="ECO:0007669"/>
    <property type="project" value="InterPro"/>
</dbReference>
<keyword evidence="9" id="KW-1185">Reference proteome</keyword>
<dbReference type="PANTHER" id="PTHR48075">
    <property type="entry name" value="3-HYDROXYACYL-COA DEHYDROGENASE FAMILY PROTEIN"/>
    <property type="match status" value="1"/>
</dbReference>
<keyword evidence="3" id="KW-0560">Oxidoreductase</keyword>
<feature type="domain" description="3-hydroxyacyl-CoA dehydrogenase C-terminal" evidence="6">
    <location>
        <begin position="187"/>
        <end position="282"/>
    </location>
</feature>
<feature type="binding site" evidence="5">
    <location>
        <position position="97"/>
    </location>
    <ligand>
        <name>NAD(+)</name>
        <dbReference type="ChEBI" id="CHEBI:57540"/>
    </ligand>
</feature>
<feature type="binding site" evidence="5">
    <location>
        <position position="92"/>
    </location>
    <ligand>
        <name>NAD(+)</name>
        <dbReference type="ChEBI" id="CHEBI:57540"/>
    </ligand>
</feature>
<evidence type="ECO:0000256" key="4">
    <source>
        <dbReference type="PIRSR" id="PIRSR000105-1"/>
    </source>
</evidence>
<gene>
    <name evidence="8" type="ORF">RU97_GL000895</name>
</gene>
<evidence type="ECO:0000313" key="9">
    <source>
        <dbReference type="Proteomes" id="UP000181884"/>
    </source>
</evidence>
<feature type="binding site" evidence="5">
    <location>
        <position position="33"/>
    </location>
    <ligand>
        <name>NAD(+)</name>
        <dbReference type="ChEBI" id="CHEBI:57540"/>
    </ligand>
</feature>
<evidence type="ECO:0000259" key="6">
    <source>
        <dbReference type="Pfam" id="PF00725"/>
    </source>
</evidence>
<organism evidence="8 9">
    <name type="scientific">Enterococcus canis</name>
    <dbReference type="NCBI Taxonomy" id="214095"/>
    <lineage>
        <taxon>Bacteria</taxon>
        <taxon>Bacillati</taxon>
        <taxon>Bacillota</taxon>
        <taxon>Bacilli</taxon>
        <taxon>Lactobacillales</taxon>
        <taxon>Enterococcaceae</taxon>
        <taxon>Enterococcus</taxon>
    </lineage>
</organism>
<reference evidence="8 9" key="1">
    <citation type="submission" date="2014-12" db="EMBL/GenBank/DDBJ databases">
        <title>Draft genome sequences of 29 type strains of Enterococci.</title>
        <authorList>
            <person name="Zhong Z."/>
            <person name="Sun Z."/>
            <person name="Liu W."/>
            <person name="Zhang W."/>
            <person name="Zhang H."/>
        </authorList>
    </citation>
    <scope>NUCLEOTIDE SEQUENCE [LARGE SCALE GENOMIC DNA]</scope>
    <source>
        <strain evidence="8 9">DSM 17029</strain>
    </source>
</reference>
<keyword evidence="5" id="KW-0520">NAD</keyword>
<evidence type="ECO:0000313" key="8">
    <source>
        <dbReference type="EMBL" id="OJG19324.1"/>
    </source>
</evidence>
<evidence type="ECO:0000256" key="3">
    <source>
        <dbReference type="ARBA" id="ARBA00023002"/>
    </source>
</evidence>
<dbReference type="Pfam" id="PF00725">
    <property type="entry name" value="3HCDH"/>
    <property type="match status" value="1"/>
</dbReference>
<dbReference type="InterPro" id="IPR022694">
    <property type="entry name" value="3-OHacyl-CoA_DH"/>
</dbReference>
<dbReference type="InterPro" id="IPR008927">
    <property type="entry name" value="6-PGluconate_DH-like_C_sf"/>
</dbReference>
<evidence type="ECO:0000256" key="2">
    <source>
        <dbReference type="ARBA" id="ARBA00009463"/>
    </source>
</evidence>
<dbReference type="PIRSF" id="PIRSF000105">
    <property type="entry name" value="HCDH"/>
    <property type="match status" value="1"/>
</dbReference>
<dbReference type="RefSeq" id="WP_067389768.1">
    <property type="nucleotide sequence ID" value="NZ_JXKH01000002.1"/>
</dbReference>
<dbReference type="PANTHER" id="PTHR48075:SF5">
    <property type="entry name" value="3-HYDROXYBUTYRYL-COA DEHYDROGENASE"/>
    <property type="match status" value="1"/>
</dbReference>
<feature type="binding site" evidence="5">
    <location>
        <position position="119"/>
    </location>
    <ligand>
        <name>NAD(+)</name>
        <dbReference type="ChEBI" id="CHEBI:57540"/>
    </ligand>
</feature>
<dbReference type="InterPro" id="IPR036291">
    <property type="entry name" value="NAD(P)-bd_dom_sf"/>
</dbReference>
<evidence type="ECO:0000256" key="1">
    <source>
        <dbReference type="ARBA" id="ARBA00005086"/>
    </source>
</evidence>
<dbReference type="Proteomes" id="UP000181884">
    <property type="component" value="Unassembled WGS sequence"/>
</dbReference>
<feature type="domain" description="3-hydroxyacyl-CoA dehydrogenase NAD binding" evidence="7">
    <location>
        <begin position="6"/>
        <end position="183"/>
    </location>
</feature>
<name>A0A1L8RHX5_9ENTE</name>
<accession>A0A1L8RHX5</accession>
<sequence length="283" mass="31313">MTIKKAMVIGSGQMGSGIAQVLAQSDIEVILNDIRQEFVEKGFAKIKKQVERLVEKEKITASDKDTILGNISLSTDYQDAKDVDIVIEAATENKKIKLEIFRQLDEITKPEAILASNTSSLSITSIAAVTQRPEQVVGMHFFNPVPVMKLVEIVSGLRTSDETRKVIADLAETMKKVSIDVKDSPAFVVNRILMSMIGEAMFTVYEGIATVEEVDEAMRLGANMPMGPLQLADFVGLDVCLAVFEVIYQGFGDSKYRICPLLRQYVEAGWLGKKTGRGFYNYE</sequence>
<dbReference type="GO" id="GO:0016616">
    <property type="term" value="F:oxidoreductase activity, acting on the CH-OH group of donors, NAD or NADP as acceptor"/>
    <property type="evidence" value="ECO:0007669"/>
    <property type="project" value="InterPro"/>
</dbReference>
<feature type="binding site" evidence="5">
    <location>
        <position position="143"/>
    </location>
    <ligand>
        <name>NAD(+)</name>
        <dbReference type="ChEBI" id="CHEBI:57540"/>
    </ligand>
</feature>
<feature type="site" description="Important for catalytic activity" evidence="4">
    <location>
        <position position="140"/>
    </location>
</feature>
<dbReference type="EMBL" id="JXKH01000002">
    <property type="protein sequence ID" value="OJG19324.1"/>
    <property type="molecule type" value="Genomic_DNA"/>
</dbReference>
<dbReference type="STRING" id="214095.RU97_GL000895"/>